<accession>A0A4R6GT61</accession>
<feature type="domain" description="TonB-dependent receptor-like beta-barrel" evidence="3">
    <location>
        <begin position="557"/>
        <end position="1128"/>
    </location>
</feature>
<dbReference type="Pfam" id="PF00593">
    <property type="entry name" value="TonB_dep_Rec_b-barrel"/>
    <property type="match status" value="1"/>
</dbReference>
<dbReference type="InterPro" id="IPR000531">
    <property type="entry name" value="Beta-barrel_TonB"/>
</dbReference>
<dbReference type="NCBIfam" id="TIGR04056">
    <property type="entry name" value="OMP_RagA_SusC"/>
    <property type="match status" value="1"/>
</dbReference>
<evidence type="ECO:0000259" key="4">
    <source>
        <dbReference type="Pfam" id="PF07715"/>
    </source>
</evidence>
<evidence type="ECO:0000259" key="3">
    <source>
        <dbReference type="Pfam" id="PF00593"/>
    </source>
</evidence>
<dbReference type="SUPFAM" id="SSF56935">
    <property type="entry name" value="Porins"/>
    <property type="match status" value="1"/>
</dbReference>
<dbReference type="InterPro" id="IPR023996">
    <property type="entry name" value="TonB-dep_OMP_SusC/RagA"/>
</dbReference>
<dbReference type="Gene3D" id="2.60.40.1120">
    <property type="entry name" value="Carboxypeptidase-like, regulatory domain"/>
    <property type="match status" value="1"/>
</dbReference>
<name>A0A4R6GT61_9BACT</name>
<dbReference type="InterPro" id="IPR023997">
    <property type="entry name" value="TonB-dep_OMP_SusC/RagA_CS"/>
</dbReference>
<dbReference type="GO" id="GO:0009279">
    <property type="term" value="C:cell outer membrane"/>
    <property type="evidence" value="ECO:0007669"/>
    <property type="project" value="UniProtKB-SubCell"/>
</dbReference>
<dbReference type="Pfam" id="PF13715">
    <property type="entry name" value="CarbopepD_reg_2"/>
    <property type="match status" value="1"/>
</dbReference>
<feature type="domain" description="TonB-dependent receptor plug" evidence="4">
    <location>
        <begin position="224"/>
        <end position="329"/>
    </location>
</feature>
<dbReference type="Pfam" id="PF07715">
    <property type="entry name" value="Plug"/>
    <property type="match status" value="1"/>
</dbReference>
<dbReference type="SUPFAM" id="SSF49464">
    <property type="entry name" value="Carboxypeptidase regulatory domain-like"/>
    <property type="match status" value="1"/>
</dbReference>
<keyword evidence="1" id="KW-0998">Cell outer membrane</keyword>
<evidence type="ECO:0000313" key="5">
    <source>
        <dbReference type="EMBL" id="TDN97785.1"/>
    </source>
</evidence>
<keyword evidence="1" id="KW-0812">Transmembrane</keyword>
<dbReference type="InterPro" id="IPR012910">
    <property type="entry name" value="Plug_dom"/>
</dbReference>
<gene>
    <name evidence="5" type="ORF">DET52_109188</name>
</gene>
<dbReference type="PROSITE" id="PS52016">
    <property type="entry name" value="TONB_DEPENDENT_REC_3"/>
    <property type="match status" value="1"/>
</dbReference>
<evidence type="ECO:0000313" key="6">
    <source>
        <dbReference type="Proteomes" id="UP000294848"/>
    </source>
</evidence>
<keyword evidence="1 2" id="KW-0472">Membrane</keyword>
<dbReference type="AlphaFoldDB" id="A0A4R6GT61"/>
<dbReference type="OrthoDB" id="1095312at2"/>
<keyword evidence="1" id="KW-0813">Transport</keyword>
<dbReference type="EMBL" id="SNWI01000009">
    <property type="protein sequence ID" value="TDN97785.1"/>
    <property type="molecule type" value="Genomic_DNA"/>
</dbReference>
<protein>
    <submittedName>
        <fullName evidence="5">TonB-linked SusC/RagA family outer membrane protein</fullName>
    </submittedName>
</protein>
<dbReference type="InterPro" id="IPR037066">
    <property type="entry name" value="Plug_dom_sf"/>
</dbReference>
<keyword evidence="2" id="KW-0798">TonB box</keyword>
<organism evidence="5 6">
    <name type="scientific">Sunxiuqinia elliptica</name>
    <dbReference type="NCBI Taxonomy" id="655355"/>
    <lineage>
        <taxon>Bacteria</taxon>
        <taxon>Pseudomonadati</taxon>
        <taxon>Bacteroidota</taxon>
        <taxon>Bacteroidia</taxon>
        <taxon>Marinilabiliales</taxon>
        <taxon>Prolixibacteraceae</taxon>
        <taxon>Sunxiuqinia</taxon>
    </lineage>
</organism>
<evidence type="ECO:0000256" key="1">
    <source>
        <dbReference type="PROSITE-ProRule" id="PRU01360"/>
    </source>
</evidence>
<evidence type="ECO:0000256" key="2">
    <source>
        <dbReference type="RuleBase" id="RU003357"/>
    </source>
</evidence>
<reference evidence="5 6" key="1">
    <citation type="submission" date="2019-03" db="EMBL/GenBank/DDBJ databases">
        <title>Freshwater and sediment microbial communities from various areas in North America, analyzing microbe dynamics in response to fracking.</title>
        <authorList>
            <person name="Lamendella R."/>
        </authorList>
    </citation>
    <scope>NUCLEOTIDE SEQUENCE [LARGE SCALE GENOMIC DNA]</scope>
    <source>
        <strain evidence="5 6">114D</strain>
    </source>
</reference>
<comment type="subcellular location">
    <subcellularLocation>
        <location evidence="1">Cell outer membrane</location>
        <topology evidence="1">Multi-pass membrane protein</topology>
    </subcellularLocation>
</comment>
<dbReference type="InterPro" id="IPR008969">
    <property type="entry name" value="CarboxyPept-like_regulatory"/>
</dbReference>
<comment type="caution">
    <text evidence="5">The sequence shown here is derived from an EMBL/GenBank/DDBJ whole genome shotgun (WGS) entry which is preliminary data.</text>
</comment>
<dbReference type="NCBIfam" id="TIGR04057">
    <property type="entry name" value="SusC_RagA_signa"/>
    <property type="match status" value="1"/>
</dbReference>
<keyword evidence="1" id="KW-1134">Transmembrane beta strand</keyword>
<proteinExistence type="inferred from homology"/>
<sequence>MKKKIELREFYLSWIKKLWLMARLCLLLVLFATVSVTASVYSQNTKLTLRMKNSKISDVFNSIEEQTGYYFFYNRDFFDDSQLINVDAEGQNIKDILGQILAEQGASYRIVDRNILIEVNPDGSRDNLNQQQKEIKGKVTDGEGRPLPGVTILIKGTTKGVVSDFEGNYSISDVSVGTVLVFSFVGMRTQEIPVGNQFVIDVSMIEDAIGLQEVVAIGYGTQKKVNLTGAVEQVSSEVLTNRPVNNLTQALQGVVPNLNISLADGKPMRSANYQVRGASSIGQGGNALILIDGVEGDPSLLNPNDIENISVLKDAASASIYGARGTFGVILISTKAPEKGKISVNYTMNYGIKSPTAVPDFVTDGYTYAKWFSEAYNAYNDYSRIPSSMNKTQAFSLAYLEELKRRSENPDLPDYEIDSNGNYVYYGSTDWYGLLYKDNLTSVDQNISISGSNEKVSYYISGRYNDQEGLFRYNSDDYSIYNFRGKGDIKIADWLTLDNNTEYSQQKYHQPLNVGEGGGIWRNIADEGHPTSPMLNPDGTLTHSGAYTVGDMYYGKNGEDTKRTYVKNTTGLTAYLFKRNLRVRGDFTFSTNNQLNHRRRIQVPYSRQEGVVNYVGTTTNDIRQISSETKYLASNIYAEYEKTFNQEHYFKMMTGFNYEESTYESFRAQRNGILFEDAENIALTIGENISTDGSYNKWRIAGQFYRLNYSFKDKYLIELNGRLDGSSKFPSDQQTAFFPSVSVGYRLSNESFWNVNEDLVSNLKLRASYGALGNGNVSPYSYIELFNISQLGRVLNGTRPASTSQPNVIPEGLTWETATTTNLGLDLGLFSNQLNITADIYERKTTDMYTSGLPVPAVFGASVPKGNYADMKTNGWELSISWRDKFNLASKPFNYDVRFTLADNKSVITKFNNPEKLLSDYYEGMELGEIWGFVTDGLFQSEEEILAHADQSYIRVSSNNVLLPGDIKFQDLNNDGKINIGQNRISDPGDLKVIGNSTPRYTFGLNMGGDWNNLFFSCFFQGVGKQDWWPDAEASHFWGQYNRPYNNMPEWHLDNIWSEDRPNAFLPRYRGYVAGWSRELNQKQSRYIMNVAYVRLKNVQLGYNLPQNLMNQISFLSNVKVYLSGENLWSWSPLYRTTKDFDVENIGGSDPELTSGSGRRSGNVLNYPMLKTVSFGVSATF</sequence>
<dbReference type="InterPro" id="IPR039426">
    <property type="entry name" value="TonB-dep_rcpt-like"/>
</dbReference>
<comment type="similarity">
    <text evidence="1 2">Belongs to the TonB-dependent receptor family.</text>
</comment>
<dbReference type="Gene3D" id="2.170.130.10">
    <property type="entry name" value="TonB-dependent receptor, plug domain"/>
    <property type="match status" value="1"/>
</dbReference>
<dbReference type="Proteomes" id="UP000294848">
    <property type="component" value="Unassembled WGS sequence"/>
</dbReference>